<dbReference type="InterPro" id="IPR000352">
    <property type="entry name" value="Pep_chain_release_fac_I"/>
</dbReference>
<dbReference type="OrthoDB" id="270639at2759"/>
<organism evidence="2 3">
    <name type="scientific">Gonapodya prolifera (strain JEL478)</name>
    <name type="common">Monoblepharis prolifera</name>
    <dbReference type="NCBI Taxonomy" id="1344416"/>
    <lineage>
        <taxon>Eukaryota</taxon>
        <taxon>Fungi</taxon>
        <taxon>Fungi incertae sedis</taxon>
        <taxon>Chytridiomycota</taxon>
        <taxon>Chytridiomycota incertae sedis</taxon>
        <taxon>Monoblepharidomycetes</taxon>
        <taxon>Monoblepharidales</taxon>
        <taxon>Gonapodyaceae</taxon>
        <taxon>Gonapodya</taxon>
    </lineage>
</organism>
<feature type="domain" description="Prokaryotic-type class I peptide chain release factors" evidence="1">
    <location>
        <begin position="9"/>
        <end position="25"/>
    </location>
</feature>
<dbReference type="Gene3D" id="3.30.160.20">
    <property type="match status" value="1"/>
</dbReference>
<evidence type="ECO:0000313" key="3">
    <source>
        <dbReference type="Proteomes" id="UP000070544"/>
    </source>
</evidence>
<dbReference type="InterPro" id="IPR052104">
    <property type="entry name" value="Mito_Release_Factor_mL62"/>
</dbReference>
<dbReference type="AlphaFoldDB" id="A0A139ALJ1"/>
<dbReference type="GO" id="GO:0016150">
    <property type="term" value="F:translation release factor activity, codon nonspecific"/>
    <property type="evidence" value="ECO:0007669"/>
    <property type="project" value="TreeGrafter"/>
</dbReference>
<accession>A0A139ALJ1</accession>
<dbReference type="Proteomes" id="UP000070544">
    <property type="component" value="Unassembled WGS sequence"/>
</dbReference>
<sequence length="105" mass="11940">EKLTIKFARSGGAGGQNVNKVNTKVDLRFILDDADWIPEYAREKMKSMHPTRVTKRGEYTLTSTRYRTQMENLDDALLKLCDAVREAGVVPKGPDEDTVKRIQEL</sequence>
<dbReference type="PROSITE" id="PS00745">
    <property type="entry name" value="RF_PROK_I"/>
    <property type="match status" value="1"/>
</dbReference>
<gene>
    <name evidence="2" type="ORF">M427DRAFT_96962</name>
</gene>
<keyword evidence="3" id="KW-1185">Reference proteome</keyword>
<dbReference type="GO" id="GO:0070126">
    <property type="term" value="P:mitochondrial translational termination"/>
    <property type="evidence" value="ECO:0007669"/>
    <property type="project" value="TreeGrafter"/>
</dbReference>
<dbReference type="OMA" id="DWIPEYA"/>
<feature type="non-terminal residue" evidence="2">
    <location>
        <position position="1"/>
    </location>
</feature>
<dbReference type="PANTHER" id="PTHR11075:SF54">
    <property type="entry name" value="LARGE RIBOSOMAL SUBUNIT PROTEIN ML62"/>
    <property type="match status" value="1"/>
</dbReference>
<proteinExistence type="predicted"/>
<dbReference type="GO" id="GO:0005762">
    <property type="term" value="C:mitochondrial large ribosomal subunit"/>
    <property type="evidence" value="ECO:0007669"/>
    <property type="project" value="TreeGrafter"/>
</dbReference>
<dbReference type="PANTHER" id="PTHR11075">
    <property type="entry name" value="PEPTIDE CHAIN RELEASE FACTOR"/>
    <property type="match status" value="1"/>
</dbReference>
<reference evidence="2 3" key="1">
    <citation type="journal article" date="2015" name="Genome Biol. Evol.">
        <title>Phylogenomic analyses indicate that early fungi evolved digesting cell walls of algal ancestors of land plants.</title>
        <authorList>
            <person name="Chang Y."/>
            <person name="Wang S."/>
            <person name="Sekimoto S."/>
            <person name="Aerts A.L."/>
            <person name="Choi C."/>
            <person name="Clum A."/>
            <person name="LaButti K.M."/>
            <person name="Lindquist E.A."/>
            <person name="Yee Ngan C."/>
            <person name="Ohm R.A."/>
            <person name="Salamov A.A."/>
            <person name="Grigoriev I.V."/>
            <person name="Spatafora J.W."/>
            <person name="Berbee M.L."/>
        </authorList>
    </citation>
    <scope>NUCLEOTIDE SEQUENCE [LARGE SCALE GENOMIC DNA]</scope>
    <source>
        <strain evidence="2 3">JEL478</strain>
    </source>
</reference>
<evidence type="ECO:0000259" key="1">
    <source>
        <dbReference type="PROSITE" id="PS00745"/>
    </source>
</evidence>
<dbReference type="Pfam" id="PF00472">
    <property type="entry name" value="RF-1"/>
    <property type="match status" value="1"/>
</dbReference>
<name>A0A139ALJ1_GONPJ</name>
<dbReference type="SUPFAM" id="SSF110916">
    <property type="entry name" value="Peptidyl-tRNA hydrolase domain-like"/>
    <property type="match status" value="1"/>
</dbReference>
<evidence type="ECO:0000313" key="2">
    <source>
        <dbReference type="EMBL" id="KXS17641.1"/>
    </source>
</evidence>
<protein>
    <submittedName>
        <fullName evidence="2">Peptidyl-tRNA hydrolase domain-like protein</fullName>
    </submittedName>
</protein>
<keyword evidence="2" id="KW-0378">Hydrolase</keyword>
<dbReference type="STRING" id="1344416.A0A139ALJ1"/>
<dbReference type="GO" id="GO:0004045">
    <property type="term" value="F:peptidyl-tRNA hydrolase activity"/>
    <property type="evidence" value="ECO:0007669"/>
    <property type="project" value="TreeGrafter"/>
</dbReference>
<dbReference type="EMBL" id="KQ965746">
    <property type="protein sequence ID" value="KXS17641.1"/>
    <property type="molecule type" value="Genomic_DNA"/>
</dbReference>